<evidence type="ECO:0000313" key="2">
    <source>
        <dbReference type="EMBL" id="CDW71623.1"/>
    </source>
</evidence>
<dbReference type="AlphaFoldDB" id="A0A077ZNY3"/>
<dbReference type="EMBL" id="CCKQ01000541">
    <property type="protein sequence ID" value="CDW71623.1"/>
    <property type="molecule type" value="Genomic_DNA"/>
</dbReference>
<dbReference type="SUPFAM" id="SSF69322">
    <property type="entry name" value="Tricorn protease domain 2"/>
    <property type="match status" value="1"/>
</dbReference>
<reference evidence="2 3" key="1">
    <citation type="submission" date="2014-06" db="EMBL/GenBank/DDBJ databases">
        <authorList>
            <person name="Swart Estienne"/>
        </authorList>
    </citation>
    <scope>NUCLEOTIDE SEQUENCE [LARGE SCALE GENOMIC DNA]</scope>
    <source>
        <strain evidence="2 3">130c</strain>
    </source>
</reference>
<feature type="compositionally biased region" description="Basic and acidic residues" evidence="1">
    <location>
        <begin position="249"/>
        <end position="261"/>
    </location>
</feature>
<evidence type="ECO:0000256" key="1">
    <source>
        <dbReference type="SAM" id="MobiDB-lite"/>
    </source>
</evidence>
<keyword evidence="3" id="KW-1185">Reference proteome</keyword>
<evidence type="ECO:0000313" key="3">
    <source>
        <dbReference type="Proteomes" id="UP000039865"/>
    </source>
</evidence>
<protein>
    <submittedName>
        <fullName evidence="2">Uncharacterized protein</fullName>
    </submittedName>
</protein>
<dbReference type="Proteomes" id="UP000039865">
    <property type="component" value="Unassembled WGS sequence"/>
</dbReference>
<feature type="region of interest" description="Disordered" evidence="1">
    <location>
        <begin position="249"/>
        <end position="282"/>
    </location>
</feature>
<organism evidence="2 3">
    <name type="scientific">Stylonychia lemnae</name>
    <name type="common">Ciliate</name>
    <dbReference type="NCBI Taxonomy" id="5949"/>
    <lineage>
        <taxon>Eukaryota</taxon>
        <taxon>Sar</taxon>
        <taxon>Alveolata</taxon>
        <taxon>Ciliophora</taxon>
        <taxon>Intramacronucleata</taxon>
        <taxon>Spirotrichea</taxon>
        <taxon>Stichotrichia</taxon>
        <taxon>Sporadotrichida</taxon>
        <taxon>Oxytrichidae</taxon>
        <taxon>Stylonychinae</taxon>
        <taxon>Stylonychia</taxon>
    </lineage>
</organism>
<proteinExistence type="predicted"/>
<dbReference type="InParanoid" id="A0A077ZNY3"/>
<sequence length="638" mass="73968">MESKLLSKSSLEDLIEMLQLKLQEVRILTKRDQNQFKESSLVGQAMISIVENIFEQLEPTIVEQFIMKISPEIFAKQQALFSPSEWEEISNKILHQEDFKANDQDNQNKIFVDKEEIKASSDELSHGEIPPTDQPVMPTLASANQQQQNISIQFSQIQAQLSKIIEFHEKREAYIRDQREKKRLNKERMKYNFKTAIAQQLNQVHRDIVDVKNTMHKNIEAVNEVMDISKNIMTEQLELKESQFDHVYGDDKGAAGNRDSEVQPQNRQKRQQKCRYTGKEFQQEETKNYEQSPIVLPRNNDRAVKDCYDDVMERGLVKIEQNVKINNFSCLAFLITNDNKYLYIQKEEKNLDIIQLSNMNTIVSKFIVGRIWSAFQMGEKVYFGLGHEKTKLIYVWNSQITEISGFKKTFHISKMIKYSDQHFIAARYGGYVSVIDSMSDKVMKETKLSNNENIYDLALVSANQCVIATKIGMQIININVEGSKVRIKIAGQIITNSPQPITAFTVGFGFYLIIAKEQAPAVMEKFHFEKYQTSPNEAVSIKSNNNSSTIFCMRRIQYQEVPFALIKDQEGIQLMNLNSLKLTRIIDCPCKLKYCRDDIMKYYVDLDGKHKIATIEFDDKDTTLRIFSINEDIFQLLL</sequence>
<gene>
    <name evidence="2" type="primary">Contig13651.g14556</name>
    <name evidence="2" type="ORF">STYLEM_570</name>
</gene>
<name>A0A077ZNY3_STYLE</name>
<accession>A0A077ZNY3</accession>